<protein>
    <submittedName>
        <fullName evidence="3">Uncharacterized protein</fullName>
    </submittedName>
</protein>
<organism evidence="3 4">
    <name type="scientific">Palleronia pontilimi</name>
    <dbReference type="NCBI Taxonomy" id="1964209"/>
    <lineage>
        <taxon>Bacteria</taxon>
        <taxon>Pseudomonadati</taxon>
        <taxon>Pseudomonadota</taxon>
        <taxon>Alphaproteobacteria</taxon>
        <taxon>Rhodobacterales</taxon>
        <taxon>Roseobacteraceae</taxon>
        <taxon>Palleronia</taxon>
    </lineage>
</organism>
<comment type="caution">
    <text evidence="3">The sequence shown here is derived from an EMBL/GenBank/DDBJ whole genome shotgun (WGS) entry which is preliminary data.</text>
</comment>
<dbReference type="AlphaFoldDB" id="A0A934I7G6"/>
<reference evidence="3" key="1">
    <citation type="submission" date="2020-12" db="EMBL/GenBank/DDBJ databases">
        <title>Bacterial taxonomy.</title>
        <authorList>
            <person name="Pan X."/>
        </authorList>
    </citation>
    <scope>NUCLEOTIDE SEQUENCE</scope>
    <source>
        <strain evidence="3">KCTC 52957</strain>
    </source>
</reference>
<dbReference type="RefSeq" id="WP_198915044.1">
    <property type="nucleotide sequence ID" value="NZ_JAEKPD010000002.1"/>
</dbReference>
<feature type="region of interest" description="Disordered" evidence="1">
    <location>
        <begin position="36"/>
        <end position="64"/>
    </location>
</feature>
<dbReference type="EMBL" id="JAEKPD010000002">
    <property type="protein sequence ID" value="MBJ3761874.1"/>
    <property type="molecule type" value="Genomic_DNA"/>
</dbReference>
<feature type="transmembrane region" description="Helical" evidence="2">
    <location>
        <begin position="6"/>
        <end position="27"/>
    </location>
</feature>
<proteinExistence type="predicted"/>
<dbReference type="Proteomes" id="UP000642488">
    <property type="component" value="Unassembled WGS sequence"/>
</dbReference>
<gene>
    <name evidence="3" type="ORF">ILP92_03820</name>
</gene>
<name>A0A934I7G6_9RHOB</name>
<sequence>MTGPLTLSAAIGAVILAVLLVRAFYVLRVERDQRPGSLPGQGHHKLRSEYFSGGGGGGQASEYTVPKDPQAYALLFVPKTTDKKDK</sequence>
<evidence type="ECO:0000313" key="3">
    <source>
        <dbReference type="EMBL" id="MBJ3761874.1"/>
    </source>
</evidence>
<accession>A0A934I7G6</accession>
<evidence type="ECO:0000256" key="2">
    <source>
        <dbReference type="SAM" id="Phobius"/>
    </source>
</evidence>
<evidence type="ECO:0000313" key="4">
    <source>
        <dbReference type="Proteomes" id="UP000642488"/>
    </source>
</evidence>
<keyword evidence="2" id="KW-0472">Membrane</keyword>
<keyword evidence="2" id="KW-1133">Transmembrane helix</keyword>
<evidence type="ECO:0000256" key="1">
    <source>
        <dbReference type="SAM" id="MobiDB-lite"/>
    </source>
</evidence>
<keyword evidence="2" id="KW-0812">Transmembrane</keyword>
<keyword evidence="4" id="KW-1185">Reference proteome</keyword>